<evidence type="ECO:0000313" key="1">
    <source>
        <dbReference type="EMBL" id="KAK4045171.1"/>
    </source>
</evidence>
<accession>A0ABR0B9B4</accession>
<evidence type="ECO:0000313" key="2">
    <source>
        <dbReference type="Proteomes" id="UP001234178"/>
    </source>
</evidence>
<sequence length="194" mass="20798">MDAAVKELGATTSTLQAEEGNSAIFTLDRVADRAIGAFARVVPLTAAEKQERDAAELLTAIAFPKGLAFLSLPYGSQYLAMVRLLESLEEKQAKAAVKCLNLESVVGRIETIVKAYGEALGVGSTQKSAGSAAANDAWHQAYEGLLILVLATYRRTPLQAAAETAFSLPYTEEADRLRAADRKARRTKQNEPLA</sequence>
<keyword evidence="2" id="KW-1185">Reference proteome</keyword>
<dbReference type="EMBL" id="JAOYFB010000041">
    <property type="protein sequence ID" value="KAK4045171.1"/>
    <property type="molecule type" value="Genomic_DNA"/>
</dbReference>
<gene>
    <name evidence="1" type="ORF">OUZ56_032579</name>
</gene>
<dbReference type="Proteomes" id="UP001234178">
    <property type="component" value="Unassembled WGS sequence"/>
</dbReference>
<protein>
    <submittedName>
        <fullName evidence="1">Uncharacterized protein</fullName>
    </submittedName>
</protein>
<name>A0ABR0B9B4_9CRUS</name>
<reference evidence="1 2" key="1">
    <citation type="journal article" date="2023" name="Nucleic Acids Res.">
        <title>The hologenome of Daphnia magna reveals possible DNA methylation and microbiome-mediated evolution of the host genome.</title>
        <authorList>
            <person name="Chaturvedi A."/>
            <person name="Li X."/>
            <person name="Dhandapani V."/>
            <person name="Marshall H."/>
            <person name="Kissane S."/>
            <person name="Cuenca-Cambronero M."/>
            <person name="Asole G."/>
            <person name="Calvet F."/>
            <person name="Ruiz-Romero M."/>
            <person name="Marangio P."/>
            <person name="Guigo R."/>
            <person name="Rago D."/>
            <person name="Mirbahai L."/>
            <person name="Eastwood N."/>
            <person name="Colbourne J.K."/>
            <person name="Zhou J."/>
            <person name="Mallon E."/>
            <person name="Orsini L."/>
        </authorList>
    </citation>
    <scope>NUCLEOTIDE SEQUENCE [LARGE SCALE GENOMIC DNA]</scope>
    <source>
        <strain evidence="1">LRV0_1</strain>
    </source>
</reference>
<proteinExistence type="predicted"/>
<comment type="caution">
    <text evidence="1">The sequence shown here is derived from an EMBL/GenBank/DDBJ whole genome shotgun (WGS) entry which is preliminary data.</text>
</comment>
<organism evidence="1 2">
    <name type="scientific">Daphnia magna</name>
    <dbReference type="NCBI Taxonomy" id="35525"/>
    <lineage>
        <taxon>Eukaryota</taxon>
        <taxon>Metazoa</taxon>
        <taxon>Ecdysozoa</taxon>
        <taxon>Arthropoda</taxon>
        <taxon>Crustacea</taxon>
        <taxon>Branchiopoda</taxon>
        <taxon>Diplostraca</taxon>
        <taxon>Cladocera</taxon>
        <taxon>Anomopoda</taxon>
        <taxon>Daphniidae</taxon>
        <taxon>Daphnia</taxon>
    </lineage>
</organism>